<organism evidence="1 2">
    <name type="scientific">Microbulbifer okhotskensis</name>
    <dbReference type="NCBI Taxonomy" id="2926617"/>
    <lineage>
        <taxon>Bacteria</taxon>
        <taxon>Pseudomonadati</taxon>
        <taxon>Pseudomonadota</taxon>
        <taxon>Gammaproteobacteria</taxon>
        <taxon>Cellvibrionales</taxon>
        <taxon>Microbulbiferaceae</taxon>
        <taxon>Microbulbifer</taxon>
    </lineage>
</organism>
<protein>
    <submittedName>
        <fullName evidence="1">DUF3081 domain-containing protein</fullName>
    </submittedName>
</protein>
<dbReference type="Pfam" id="PF11280">
    <property type="entry name" value="DUF3081"/>
    <property type="match status" value="1"/>
</dbReference>
<comment type="caution">
    <text evidence="1">The sequence shown here is derived from an EMBL/GenBank/DDBJ whole genome shotgun (WGS) entry which is preliminary data.</text>
</comment>
<reference evidence="1" key="1">
    <citation type="journal article" date="2022" name="Arch. Microbiol.">
        <title>Microbulbifer okhotskensis sp. nov., isolated from a deep bottom sediment of the Okhotsk Sea.</title>
        <authorList>
            <person name="Romanenko L."/>
            <person name="Kurilenko V."/>
            <person name="Otstavnykh N."/>
            <person name="Velansky P."/>
            <person name="Isaeva M."/>
            <person name="Mikhailov V."/>
        </authorList>
    </citation>
    <scope>NUCLEOTIDE SEQUENCE</scope>
    <source>
        <strain evidence="1">OS29</strain>
    </source>
</reference>
<gene>
    <name evidence="1" type="ORF">MO867_11385</name>
</gene>
<accession>A0A9X2ESI6</accession>
<sequence>MDAEHTINVKQALRVFDKATKEGRKEGNEWHYQGLTVSTDFDGYTLFINSPKVKLTVFFHNKFSVDSTSRKELEEFIRLLDRLDSE</sequence>
<dbReference type="InterPro" id="IPR021432">
    <property type="entry name" value="DUF3081"/>
</dbReference>
<proteinExistence type="predicted"/>
<dbReference type="AlphaFoldDB" id="A0A9X2ESI6"/>
<evidence type="ECO:0000313" key="2">
    <source>
        <dbReference type="Proteomes" id="UP001139028"/>
    </source>
</evidence>
<name>A0A9X2ESI6_9GAMM</name>
<evidence type="ECO:0000313" key="1">
    <source>
        <dbReference type="EMBL" id="MCO1334941.1"/>
    </source>
</evidence>
<dbReference type="EMBL" id="JALBWM010000044">
    <property type="protein sequence ID" value="MCO1334941.1"/>
    <property type="molecule type" value="Genomic_DNA"/>
</dbReference>
<keyword evidence="2" id="KW-1185">Reference proteome</keyword>
<dbReference type="RefSeq" id="WP_252466730.1">
    <property type="nucleotide sequence ID" value="NZ_JALBWM010000044.1"/>
</dbReference>
<dbReference type="Proteomes" id="UP001139028">
    <property type="component" value="Unassembled WGS sequence"/>
</dbReference>